<name>A0ABS3ULS7_9ACTN</name>
<organism evidence="4 5">
    <name type="scientific">Actinoplanes flavus</name>
    <dbReference type="NCBI Taxonomy" id="2820290"/>
    <lineage>
        <taxon>Bacteria</taxon>
        <taxon>Bacillati</taxon>
        <taxon>Actinomycetota</taxon>
        <taxon>Actinomycetes</taxon>
        <taxon>Micromonosporales</taxon>
        <taxon>Micromonosporaceae</taxon>
        <taxon>Actinoplanes</taxon>
    </lineage>
</organism>
<feature type="domain" description="CASPASE and TPR Repeat-Associated C-terminal" evidence="3">
    <location>
        <begin position="198"/>
        <end position="333"/>
    </location>
</feature>
<reference evidence="4 5" key="1">
    <citation type="submission" date="2021-03" db="EMBL/GenBank/DDBJ databases">
        <title>Actinoplanes flavus sp. nov., a novel actinomycete isolated from Coconut Palm rhizosphere soil.</title>
        <authorList>
            <person name="Luo X."/>
        </authorList>
    </citation>
    <scope>NUCLEOTIDE SEQUENCE [LARGE SCALE GENOMIC DNA]</scope>
    <source>
        <strain evidence="4 5">NEAU-H7</strain>
    </source>
</reference>
<accession>A0ABS3ULS7</accession>
<feature type="transmembrane region" description="Helical" evidence="1">
    <location>
        <begin position="356"/>
        <end position="375"/>
    </location>
</feature>
<proteinExistence type="predicted"/>
<evidence type="ECO:0000259" key="3">
    <source>
        <dbReference type="Pfam" id="PF20270"/>
    </source>
</evidence>
<gene>
    <name evidence="4" type="ORF">J5X75_14215</name>
</gene>
<keyword evidence="1" id="KW-1133">Transmembrane helix</keyword>
<feature type="transmembrane region" description="Helical" evidence="1">
    <location>
        <begin position="387"/>
        <end position="409"/>
    </location>
</feature>
<feature type="domain" description="CASPASE and TPR Repeat-Associated N-terminal" evidence="2">
    <location>
        <begin position="8"/>
        <end position="191"/>
    </location>
</feature>
<dbReference type="Pfam" id="PF20270">
    <property type="entry name" value="CATRA-C"/>
    <property type="match status" value="1"/>
</dbReference>
<evidence type="ECO:0000313" key="5">
    <source>
        <dbReference type="Proteomes" id="UP000679690"/>
    </source>
</evidence>
<dbReference type="Proteomes" id="UP000679690">
    <property type="component" value="Unassembled WGS sequence"/>
</dbReference>
<feature type="transmembrane region" description="Helical" evidence="1">
    <location>
        <begin position="421"/>
        <end position="444"/>
    </location>
</feature>
<dbReference type="Pfam" id="PF20269">
    <property type="entry name" value="CATRA-N"/>
    <property type="match status" value="1"/>
</dbReference>
<keyword evidence="1" id="KW-0472">Membrane</keyword>
<sequence>MRPHRPGLIQHTFLPADPMPEDAVGSLWEAAAALGMDQPIGRWPIDPPGPGRPPPARPFTVLAGRQRHQPGALHQAILYRLDDVLGVSVLLAPNDDRIGWDRLDGRLPAPPDGAIGTVAIRTALLALPRPWLRPALIARRLGVHPDWAGAWCRTDGGVLTWELPSGTWTRRHLLAVTGIRNEPAMDEWTWAGDRSGLPPLTRYLLHAAKLRYQRQVLESSMPSLRRAIVRADEGFRVLDQLLSTGEPPLAQLLAADRALTTAQADQSGLITALGDVRDMARTVHIADRNMTAALAGHVPGAPAGPPALDREHATWLREQLRAEETYLESAHHRTREISRLAAAVIDQRQRQRQENLTLLQTSALGALLMALAAIQSLTYRIPLPGPLFAPVIAFLAAIALLLPSALLRWPGGPNATRRRWPVPAGAALLGVTAGWLSGTVGWILATGHGAPPTWSAIYSAATGVVFAAVALAGGRRAAA</sequence>
<evidence type="ECO:0000259" key="2">
    <source>
        <dbReference type="Pfam" id="PF20269"/>
    </source>
</evidence>
<protein>
    <recommendedName>
        <fullName evidence="6">CorA-like Mg2+ transporter protein</fullName>
    </recommendedName>
</protein>
<evidence type="ECO:0008006" key="6">
    <source>
        <dbReference type="Google" id="ProtNLM"/>
    </source>
</evidence>
<evidence type="ECO:0000313" key="4">
    <source>
        <dbReference type="EMBL" id="MBO3738678.1"/>
    </source>
</evidence>
<evidence type="ECO:0000256" key="1">
    <source>
        <dbReference type="SAM" id="Phobius"/>
    </source>
</evidence>
<feature type="transmembrane region" description="Helical" evidence="1">
    <location>
        <begin position="456"/>
        <end position="474"/>
    </location>
</feature>
<comment type="caution">
    <text evidence="4">The sequence shown here is derived from an EMBL/GenBank/DDBJ whole genome shotgun (WGS) entry which is preliminary data.</text>
</comment>
<keyword evidence="5" id="KW-1185">Reference proteome</keyword>
<dbReference type="InterPro" id="IPR046922">
    <property type="entry name" value="CATRA-N"/>
</dbReference>
<keyword evidence="1" id="KW-0812">Transmembrane</keyword>
<dbReference type="NCBIfam" id="NF038357">
    <property type="entry name" value="BN6_48550_fam"/>
    <property type="match status" value="1"/>
</dbReference>
<dbReference type="InterPro" id="IPR046923">
    <property type="entry name" value="CATRA-C"/>
</dbReference>
<dbReference type="EMBL" id="JAGFNS010000008">
    <property type="protein sequence ID" value="MBO3738678.1"/>
    <property type="molecule type" value="Genomic_DNA"/>
</dbReference>